<gene>
    <name evidence="1" type="ORF">SCHPADRAFT_327172</name>
</gene>
<dbReference type="InParanoid" id="A0A0H2RQR8"/>
<dbReference type="EMBL" id="KQ085947">
    <property type="protein sequence ID" value="KLO14219.1"/>
    <property type="molecule type" value="Genomic_DNA"/>
</dbReference>
<name>A0A0H2RQR8_9AGAM</name>
<accession>A0A0H2RQR8</accession>
<reference evidence="1 2" key="1">
    <citation type="submission" date="2015-04" db="EMBL/GenBank/DDBJ databases">
        <title>Complete genome sequence of Schizopora paradoxa KUC8140, a cosmopolitan wood degrader in East Asia.</title>
        <authorList>
            <consortium name="DOE Joint Genome Institute"/>
            <person name="Min B."/>
            <person name="Park H."/>
            <person name="Jang Y."/>
            <person name="Kim J.-J."/>
            <person name="Kim K.H."/>
            <person name="Pangilinan J."/>
            <person name="Lipzen A."/>
            <person name="Riley R."/>
            <person name="Grigoriev I.V."/>
            <person name="Spatafora J.W."/>
            <person name="Choi I.-G."/>
        </authorList>
    </citation>
    <scope>NUCLEOTIDE SEQUENCE [LARGE SCALE GENOMIC DNA]</scope>
    <source>
        <strain evidence="1 2">KUC8140</strain>
    </source>
</reference>
<dbReference type="AlphaFoldDB" id="A0A0H2RQR8"/>
<protein>
    <submittedName>
        <fullName evidence="1">Uncharacterized protein</fullName>
    </submittedName>
</protein>
<proteinExistence type="predicted"/>
<evidence type="ECO:0000313" key="1">
    <source>
        <dbReference type="EMBL" id="KLO14219.1"/>
    </source>
</evidence>
<dbReference type="Proteomes" id="UP000053477">
    <property type="component" value="Unassembled WGS sequence"/>
</dbReference>
<evidence type="ECO:0000313" key="2">
    <source>
        <dbReference type="Proteomes" id="UP000053477"/>
    </source>
</evidence>
<sequence>MNILELNQATVCAFALEDVMSFIARITADPHIASHILHLYITYSSPPSCSQDSRHGRLEDTIDAYYSLSSSSATPWTRLALILLARSSHSADLRRKTAF</sequence>
<keyword evidence="2" id="KW-1185">Reference proteome</keyword>
<organism evidence="1 2">
    <name type="scientific">Schizopora paradoxa</name>
    <dbReference type="NCBI Taxonomy" id="27342"/>
    <lineage>
        <taxon>Eukaryota</taxon>
        <taxon>Fungi</taxon>
        <taxon>Dikarya</taxon>
        <taxon>Basidiomycota</taxon>
        <taxon>Agaricomycotina</taxon>
        <taxon>Agaricomycetes</taxon>
        <taxon>Hymenochaetales</taxon>
        <taxon>Schizoporaceae</taxon>
        <taxon>Schizopora</taxon>
    </lineage>
</organism>